<dbReference type="SUPFAM" id="SSF46458">
    <property type="entry name" value="Globin-like"/>
    <property type="match status" value="1"/>
</dbReference>
<comment type="caution">
    <text evidence="1">The sequence shown here is derived from an EMBL/GenBank/DDBJ whole genome shotgun (WGS) entry which is preliminary data.</text>
</comment>
<organism evidence="1 2">
    <name type="scientific">Bradyrhizobium algeriense</name>
    <dbReference type="NCBI Taxonomy" id="634784"/>
    <lineage>
        <taxon>Bacteria</taxon>
        <taxon>Pseudomonadati</taxon>
        <taxon>Pseudomonadota</taxon>
        <taxon>Alphaproteobacteria</taxon>
        <taxon>Hyphomicrobiales</taxon>
        <taxon>Nitrobacteraceae</taxon>
        <taxon>Bradyrhizobium</taxon>
    </lineage>
</organism>
<evidence type="ECO:0000313" key="1">
    <source>
        <dbReference type="EMBL" id="MEH2555930.1"/>
    </source>
</evidence>
<keyword evidence="2" id="KW-1185">Reference proteome</keyword>
<dbReference type="RefSeq" id="WP_334481131.1">
    <property type="nucleotide sequence ID" value="NZ_JAZHRV010000001.1"/>
</dbReference>
<reference evidence="1 2" key="1">
    <citation type="submission" date="2024-02" db="EMBL/GenBank/DDBJ databases">
        <title>Adaptive strategies in a cosmopolitan and abundant soil bacterium.</title>
        <authorList>
            <person name="Carini P."/>
        </authorList>
    </citation>
    <scope>NUCLEOTIDE SEQUENCE [LARGE SCALE GENOMIC DNA]</scope>
    <source>
        <strain evidence="1 2">AZCC 1608</strain>
    </source>
</reference>
<dbReference type="InterPro" id="IPR009050">
    <property type="entry name" value="Globin-like_sf"/>
</dbReference>
<dbReference type="EMBL" id="JAZHRV010000001">
    <property type="protein sequence ID" value="MEH2555930.1"/>
    <property type="molecule type" value="Genomic_DNA"/>
</dbReference>
<dbReference type="Proteomes" id="UP001364224">
    <property type="component" value="Unassembled WGS sequence"/>
</dbReference>
<name>A0ABU8BBM2_9BRAD</name>
<evidence type="ECO:0000313" key="2">
    <source>
        <dbReference type="Proteomes" id="UP001364224"/>
    </source>
</evidence>
<protein>
    <recommendedName>
        <fullName evidence="3">Globin</fullName>
    </recommendedName>
</protein>
<sequence length="63" mass="6792">MILSPNRAHFGGSCAGTPRELFVAFFGIIAQTLREIVGADWSDEIDAAWRTLLGDIDSLVAAQ</sequence>
<accession>A0ABU8BBM2</accession>
<proteinExistence type="predicted"/>
<evidence type="ECO:0008006" key="3">
    <source>
        <dbReference type="Google" id="ProtNLM"/>
    </source>
</evidence>
<gene>
    <name evidence="1" type="ORF">V1286_003459</name>
</gene>